<keyword evidence="9" id="KW-0067">ATP-binding</keyword>
<comment type="caution">
    <text evidence="13">The sequence shown here is derived from an EMBL/GenBank/DDBJ whole genome shotgun (WGS) entry which is preliminary data.</text>
</comment>
<dbReference type="PROSITE" id="PS00114">
    <property type="entry name" value="PRPP_SYNTHASE"/>
    <property type="match status" value="1"/>
</dbReference>
<dbReference type="GO" id="GO:0009156">
    <property type="term" value="P:ribonucleoside monophosphate biosynthetic process"/>
    <property type="evidence" value="ECO:0007669"/>
    <property type="project" value="InterPro"/>
</dbReference>
<dbReference type="Gene3D" id="3.40.50.2020">
    <property type="match status" value="2"/>
</dbReference>
<dbReference type="PANTHER" id="PTHR10210">
    <property type="entry name" value="RIBOSE-PHOSPHATE DIPHOSPHOKINASE FAMILY MEMBER"/>
    <property type="match status" value="1"/>
</dbReference>
<dbReference type="EMBL" id="LAZR01002521">
    <property type="protein sequence ID" value="KKN28969.1"/>
    <property type="molecule type" value="Genomic_DNA"/>
</dbReference>
<evidence type="ECO:0000256" key="6">
    <source>
        <dbReference type="ARBA" id="ARBA00022727"/>
    </source>
</evidence>
<dbReference type="NCBIfam" id="NF002320">
    <property type="entry name" value="PRK01259.1"/>
    <property type="match status" value="1"/>
</dbReference>
<dbReference type="GO" id="GO:0016301">
    <property type="term" value="F:kinase activity"/>
    <property type="evidence" value="ECO:0007669"/>
    <property type="project" value="UniProtKB-KW"/>
</dbReference>
<keyword evidence="7" id="KW-0547">Nucleotide-binding</keyword>
<dbReference type="GO" id="GO:0005524">
    <property type="term" value="F:ATP binding"/>
    <property type="evidence" value="ECO:0007669"/>
    <property type="project" value="UniProtKB-KW"/>
</dbReference>
<gene>
    <name evidence="13" type="ORF">LCGC14_0848900</name>
</gene>
<comment type="cofactor">
    <cofactor evidence="1">
        <name>Mg(2+)</name>
        <dbReference type="ChEBI" id="CHEBI:18420"/>
    </cofactor>
</comment>
<dbReference type="SUPFAM" id="SSF53271">
    <property type="entry name" value="PRTase-like"/>
    <property type="match status" value="1"/>
</dbReference>
<dbReference type="GO" id="GO:0006164">
    <property type="term" value="P:purine nucleotide biosynthetic process"/>
    <property type="evidence" value="ECO:0007669"/>
    <property type="project" value="TreeGrafter"/>
</dbReference>
<dbReference type="InterPro" id="IPR029057">
    <property type="entry name" value="PRTase-like"/>
</dbReference>
<evidence type="ECO:0000256" key="3">
    <source>
        <dbReference type="ARBA" id="ARBA00013247"/>
    </source>
</evidence>
<comment type="catalytic activity">
    <reaction evidence="11">
        <text>D-ribose 5-phosphate + ATP = 5-phospho-alpha-D-ribose 1-diphosphate + AMP + H(+)</text>
        <dbReference type="Rhea" id="RHEA:15609"/>
        <dbReference type="ChEBI" id="CHEBI:15378"/>
        <dbReference type="ChEBI" id="CHEBI:30616"/>
        <dbReference type="ChEBI" id="CHEBI:58017"/>
        <dbReference type="ChEBI" id="CHEBI:78346"/>
        <dbReference type="ChEBI" id="CHEBI:456215"/>
        <dbReference type="EC" id="2.7.6.1"/>
    </reaction>
</comment>
<protein>
    <recommendedName>
        <fullName evidence="3">ribose-phosphate diphosphokinase</fullName>
        <ecNumber evidence="3">2.7.6.1</ecNumber>
    </recommendedName>
</protein>
<reference evidence="13" key="1">
    <citation type="journal article" date="2015" name="Nature">
        <title>Complex archaea that bridge the gap between prokaryotes and eukaryotes.</title>
        <authorList>
            <person name="Spang A."/>
            <person name="Saw J.H."/>
            <person name="Jorgensen S.L."/>
            <person name="Zaremba-Niedzwiedzka K."/>
            <person name="Martijn J."/>
            <person name="Lind A.E."/>
            <person name="van Eijk R."/>
            <person name="Schleper C."/>
            <person name="Guy L."/>
            <person name="Ettema T.J."/>
        </authorList>
    </citation>
    <scope>NUCLEOTIDE SEQUENCE</scope>
</reference>
<evidence type="ECO:0000256" key="11">
    <source>
        <dbReference type="ARBA" id="ARBA00049535"/>
    </source>
</evidence>
<dbReference type="AlphaFoldDB" id="A0A0F9PFP6"/>
<dbReference type="NCBIfam" id="TIGR01251">
    <property type="entry name" value="ribP_PPkin"/>
    <property type="match status" value="1"/>
</dbReference>
<dbReference type="InterPro" id="IPR029099">
    <property type="entry name" value="Pribosyltran_N"/>
</dbReference>
<evidence type="ECO:0000256" key="1">
    <source>
        <dbReference type="ARBA" id="ARBA00001946"/>
    </source>
</evidence>
<sequence length="335" mass="36857">MQWYLLLLVSPNIQCLRNPTVPDMKLFAGNATPELAQKVAKRLYIELGDAVVGRFSDGEISVQINENVRGSDVFILQSTCAPTNDNLMELIVMVDALRRASAGRITAVIPYFGYARQDRRVRSARVPITAKVVADFLSSVGVDRVLTVDLHAEQIQGFFDVPVDNVFGSPVLLEDMKERDFEDVVVVSPDIGGVVRARAIAKLLNDTDLAIIDKRRPQANVSQVMHIIGDVEGRDCIIVDDMIDTGGTLCKAAEALKEHGAKRVFAYATHPILSGKAAENLRDSMIDEVIVTDSIPLSDELKALDKIKVLTLADMLAETIRRISNEESISAMFEH</sequence>
<dbReference type="InterPro" id="IPR005946">
    <property type="entry name" value="Rib-P_diPkinase"/>
</dbReference>
<evidence type="ECO:0000256" key="5">
    <source>
        <dbReference type="ARBA" id="ARBA00022723"/>
    </source>
</evidence>
<dbReference type="InterPro" id="IPR000842">
    <property type="entry name" value="PRib_PP_synth_CS"/>
</dbReference>
<keyword evidence="6" id="KW-0545">Nucleotide biosynthesis</keyword>
<dbReference type="Pfam" id="PF13793">
    <property type="entry name" value="Pribosyltran_N"/>
    <property type="match status" value="1"/>
</dbReference>
<dbReference type="FunFam" id="3.40.50.2020:FF:000001">
    <property type="entry name" value="Ribose-phosphate pyrophosphokinase"/>
    <property type="match status" value="1"/>
</dbReference>
<evidence type="ECO:0000256" key="9">
    <source>
        <dbReference type="ARBA" id="ARBA00022840"/>
    </source>
</evidence>
<evidence type="ECO:0000256" key="10">
    <source>
        <dbReference type="ARBA" id="ARBA00022842"/>
    </source>
</evidence>
<feature type="domain" description="Ribose-phosphate pyrophosphokinase N-terminal" evidence="12">
    <location>
        <begin position="24"/>
        <end position="141"/>
    </location>
</feature>
<evidence type="ECO:0000256" key="7">
    <source>
        <dbReference type="ARBA" id="ARBA00022741"/>
    </source>
</evidence>
<dbReference type="GO" id="GO:0005737">
    <property type="term" value="C:cytoplasm"/>
    <property type="evidence" value="ECO:0007669"/>
    <property type="project" value="TreeGrafter"/>
</dbReference>
<dbReference type="GO" id="GO:0000287">
    <property type="term" value="F:magnesium ion binding"/>
    <property type="evidence" value="ECO:0007669"/>
    <property type="project" value="InterPro"/>
</dbReference>
<dbReference type="GO" id="GO:0004749">
    <property type="term" value="F:ribose phosphate diphosphokinase activity"/>
    <property type="evidence" value="ECO:0007669"/>
    <property type="project" value="UniProtKB-EC"/>
</dbReference>
<comment type="pathway">
    <text evidence="2">Metabolic intermediate biosynthesis; 5-phospho-alpha-D-ribose 1-diphosphate biosynthesis; 5-phospho-alpha-D-ribose 1-diphosphate from D-ribose 5-phosphate (route I): step 1/1.</text>
</comment>
<keyword evidence="5" id="KW-0479">Metal-binding</keyword>
<keyword evidence="10" id="KW-0460">Magnesium</keyword>
<organism evidence="13">
    <name type="scientific">marine sediment metagenome</name>
    <dbReference type="NCBI Taxonomy" id="412755"/>
    <lineage>
        <taxon>unclassified sequences</taxon>
        <taxon>metagenomes</taxon>
        <taxon>ecological metagenomes</taxon>
    </lineage>
</organism>
<dbReference type="GO" id="GO:0006015">
    <property type="term" value="P:5-phosphoribose 1-diphosphate biosynthetic process"/>
    <property type="evidence" value="ECO:0007669"/>
    <property type="project" value="TreeGrafter"/>
</dbReference>
<accession>A0A0F9PFP6</accession>
<dbReference type="HAMAP" id="MF_00583_B">
    <property type="entry name" value="RibP_PPkinase_B"/>
    <property type="match status" value="1"/>
</dbReference>
<dbReference type="CDD" id="cd06223">
    <property type="entry name" value="PRTases_typeI"/>
    <property type="match status" value="1"/>
</dbReference>
<dbReference type="InterPro" id="IPR037515">
    <property type="entry name" value="Rib-P_diPkinase_bac"/>
</dbReference>
<evidence type="ECO:0000313" key="13">
    <source>
        <dbReference type="EMBL" id="KKN28969.1"/>
    </source>
</evidence>
<dbReference type="GO" id="GO:0002189">
    <property type="term" value="C:ribose phosphate diphosphokinase complex"/>
    <property type="evidence" value="ECO:0007669"/>
    <property type="project" value="TreeGrafter"/>
</dbReference>
<dbReference type="Pfam" id="PF14572">
    <property type="entry name" value="Pribosyl_synth"/>
    <property type="match status" value="1"/>
</dbReference>
<keyword evidence="8" id="KW-0418">Kinase</keyword>
<evidence type="ECO:0000256" key="8">
    <source>
        <dbReference type="ARBA" id="ARBA00022777"/>
    </source>
</evidence>
<evidence type="ECO:0000256" key="2">
    <source>
        <dbReference type="ARBA" id="ARBA00004996"/>
    </source>
</evidence>
<evidence type="ECO:0000259" key="12">
    <source>
        <dbReference type="Pfam" id="PF13793"/>
    </source>
</evidence>
<dbReference type="PANTHER" id="PTHR10210:SF41">
    <property type="entry name" value="RIBOSE-PHOSPHATE PYROPHOSPHOKINASE 1, CHLOROPLASTIC"/>
    <property type="match status" value="1"/>
</dbReference>
<dbReference type="SMART" id="SM01400">
    <property type="entry name" value="Pribosyltran_N"/>
    <property type="match status" value="1"/>
</dbReference>
<dbReference type="EC" id="2.7.6.1" evidence="3"/>
<proteinExistence type="inferred from homology"/>
<keyword evidence="4" id="KW-0808">Transferase</keyword>
<name>A0A0F9PFP6_9ZZZZ</name>
<evidence type="ECO:0000256" key="4">
    <source>
        <dbReference type="ARBA" id="ARBA00022679"/>
    </source>
</evidence>
<dbReference type="InterPro" id="IPR000836">
    <property type="entry name" value="PRTase_dom"/>
</dbReference>